<dbReference type="InterPro" id="IPR052336">
    <property type="entry name" value="MlaD_Phospholipid_Transporter"/>
</dbReference>
<accession>A0A5B1LMZ7</accession>
<dbReference type="NCBIfam" id="TIGR00996">
    <property type="entry name" value="Mtu_fam_mce"/>
    <property type="match status" value="1"/>
</dbReference>
<dbReference type="EMBL" id="VUJV01000001">
    <property type="protein sequence ID" value="KAA1421923.1"/>
    <property type="molecule type" value="Genomic_DNA"/>
</dbReference>
<evidence type="ECO:0000256" key="2">
    <source>
        <dbReference type="SAM" id="Phobius"/>
    </source>
</evidence>
<dbReference type="InterPro" id="IPR005693">
    <property type="entry name" value="Mce"/>
</dbReference>
<evidence type="ECO:0000313" key="6">
    <source>
        <dbReference type="Proteomes" id="UP000325003"/>
    </source>
</evidence>
<dbReference type="PANTHER" id="PTHR33371">
    <property type="entry name" value="INTERMEMBRANE PHOSPHOLIPID TRANSPORT SYSTEM BINDING PROTEIN MLAD-RELATED"/>
    <property type="match status" value="1"/>
</dbReference>
<feature type="transmembrane region" description="Helical" evidence="2">
    <location>
        <begin position="12"/>
        <end position="30"/>
    </location>
</feature>
<dbReference type="Pfam" id="PF11887">
    <property type="entry name" value="Mce4_CUP1"/>
    <property type="match status" value="1"/>
</dbReference>
<protein>
    <submittedName>
        <fullName evidence="5">MCE family protein</fullName>
    </submittedName>
</protein>
<proteinExistence type="predicted"/>
<evidence type="ECO:0000259" key="4">
    <source>
        <dbReference type="Pfam" id="PF11887"/>
    </source>
</evidence>
<sequence>MTARPHARPLLGIGYLAVVGLLVLLSIGVYNKSMPWQTADEVTFQTQQVGLGLQAQSDVKFQGQRVGEVREVTTDGKTATVTLALDPDLIGTIPADVDALVVPKTLFGDKFVDLRAPKGGGGDKLEDGSTIAQSTTSVELGEIFDRLVPVLQTLQPQRVAAVLGSLADALDGRGDDIATTLNTTQTLLTRLEPAYGDLVDDVRLLAGTADIYADAGPDLLGILDDAAAISRNDLVPHEADLAALLDAVVGTSRTTEQVLRQNRDDLVRLVGRSGPVLEVLAQYSSEVPCILRALEAGNKLANLASGVRGPYIALTVDMIVDQPAYVYPDDLPSNPSSDAYLTNLPDAIPGWAPHCPVLPDRVAALGDTPAPYSQQPYAQTFDAGETGDEPSPRSNPARPPREALAEALAASALGVAVEDLPGYASLLMVPLTQGQVEVR</sequence>
<feature type="domain" description="Mce/MlaD" evidence="3">
    <location>
        <begin position="41"/>
        <end position="116"/>
    </location>
</feature>
<dbReference type="InterPro" id="IPR003399">
    <property type="entry name" value="Mce/MlaD"/>
</dbReference>
<keyword evidence="2" id="KW-0472">Membrane</keyword>
<dbReference type="Pfam" id="PF02470">
    <property type="entry name" value="MlaD"/>
    <property type="match status" value="1"/>
</dbReference>
<keyword evidence="2" id="KW-1133">Transmembrane helix</keyword>
<comment type="caution">
    <text evidence="5">The sequence shown here is derived from an EMBL/GenBank/DDBJ whole genome shotgun (WGS) entry which is preliminary data.</text>
</comment>
<dbReference type="Proteomes" id="UP000325003">
    <property type="component" value="Unassembled WGS sequence"/>
</dbReference>
<keyword evidence="6" id="KW-1185">Reference proteome</keyword>
<reference evidence="5 6" key="2">
    <citation type="submission" date="2019-09" db="EMBL/GenBank/DDBJ databases">
        <authorList>
            <person name="Jin C."/>
        </authorList>
    </citation>
    <scope>NUCLEOTIDE SEQUENCE [LARGE SCALE GENOMIC DNA]</scope>
    <source>
        <strain evidence="5 6">BN130099</strain>
    </source>
</reference>
<gene>
    <name evidence="5" type="ORF">F0U44_06555</name>
</gene>
<evidence type="ECO:0000313" key="5">
    <source>
        <dbReference type="EMBL" id="KAA1421923.1"/>
    </source>
</evidence>
<evidence type="ECO:0000259" key="3">
    <source>
        <dbReference type="Pfam" id="PF02470"/>
    </source>
</evidence>
<keyword evidence="2" id="KW-0812">Transmembrane</keyword>
<evidence type="ECO:0000256" key="1">
    <source>
        <dbReference type="SAM" id="MobiDB-lite"/>
    </source>
</evidence>
<name>A0A5B1LMZ7_9ACTN</name>
<dbReference type="GO" id="GO:0005576">
    <property type="term" value="C:extracellular region"/>
    <property type="evidence" value="ECO:0007669"/>
    <property type="project" value="TreeGrafter"/>
</dbReference>
<reference evidence="5 6" key="1">
    <citation type="submission" date="2019-09" db="EMBL/GenBank/DDBJ databases">
        <title>Nocardioides panacisoli sp. nov., isolated from the soil of a ginseng field.</title>
        <authorList>
            <person name="Cho C."/>
        </authorList>
    </citation>
    <scope>NUCLEOTIDE SEQUENCE [LARGE SCALE GENOMIC DNA]</scope>
    <source>
        <strain evidence="5 6">BN130099</strain>
    </source>
</reference>
<dbReference type="GO" id="GO:0051701">
    <property type="term" value="P:biological process involved in interaction with host"/>
    <property type="evidence" value="ECO:0007669"/>
    <property type="project" value="TreeGrafter"/>
</dbReference>
<feature type="domain" description="Mammalian cell entry C-terminal" evidence="4">
    <location>
        <begin position="123"/>
        <end position="333"/>
    </location>
</feature>
<organism evidence="5 6">
    <name type="scientific">Nocardioides humilatus</name>
    <dbReference type="NCBI Taxonomy" id="2607660"/>
    <lineage>
        <taxon>Bacteria</taxon>
        <taxon>Bacillati</taxon>
        <taxon>Actinomycetota</taxon>
        <taxon>Actinomycetes</taxon>
        <taxon>Propionibacteriales</taxon>
        <taxon>Nocardioidaceae</taxon>
        <taxon>Nocardioides</taxon>
    </lineage>
</organism>
<feature type="region of interest" description="Disordered" evidence="1">
    <location>
        <begin position="366"/>
        <end position="402"/>
    </location>
</feature>
<dbReference type="AlphaFoldDB" id="A0A5B1LMZ7"/>
<dbReference type="InterPro" id="IPR024516">
    <property type="entry name" value="Mce_C"/>
</dbReference>
<dbReference type="PANTHER" id="PTHR33371:SF19">
    <property type="entry name" value="MCE-FAMILY PROTEIN MCE4A"/>
    <property type="match status" value="1"/>
</dbReference>